<keyword evidence="2" id="KW-0808">Transferase</keyword>
<reference evidence="2" key="2">
    <citation type="submission" date="2022-01" db="EMBL/GenBank/DDBJ databases">
        <authorList>
            <person name="Yamashiro T."/>
            <person name="Shiraishi A."/>
            <person name="Satake H."/>
            <person name="Nakayama K."/>
        </authorList>
    </citation>
    <scope>NUCLEOTIDE SEQUENCE</scope>
</reference>
<evidence type="ECO:0000313" key="3">
    <source>
        <dbReference type="Proteomes" id="UP001151760"/>
    </source>
</evidence>
<organism evidence="2 3">
    <name type="scientific">Tanacetum coccineum</name>
    <dbReference type="NCBI Taxonomy" id="301880"/>
    <lineage>
        <taxon>Eukaryota</taxon>
        <taxon>Viridiplantae</taxon>
        <taxon>Streptophyta</taxon>
        <taxon>Embryophyta</taxon>
        <taxon>Tracheophyta</taxon>
        <taxon>Spermatophyta</taxon>
        <taxon>Magnoliopsida</taxon>
        <taxon>eudicotyledons</taxon>
        <taxon>Gunneridae</taxon>
        <taxon>Pentapetalae</taxon>
        <taxon>asterids</taxon>
        <taxon>campanulids</taxon>
        <taxon>Asterales</taxon>
        <taxon>Asteraceae</taxon>
        <taxon>Asteroideae</taxon>
        <taxon>Anthemideae</taxon>
        <taxon>Anthemidinae</taxon>
        <taxon>Tanacetum</taxon>
    </lineage>
</organism>
<dbReference type="GO" id="GO:0003964">
    <property type="term" value="F:RNA-directed DNA polymerase activity"/>
    <property type="evidence" value="ECO:0007669"/>
    <property type="project" value="UniProtKB-KW"/>
</dbReference>
<dbReference type="InterPro" id="IPR036397">
    <property type="entry name" value="RNaseH_sf"/>
</dbReference>
<dbReference type="InterPro" id="IPR052160">
    <property type="entry name" value="Gypsy_RT_Integrase-like"/>
</dbReference>
<dbReference type="Proteomes" id="UP001151760">
    <property type="component" value="Unassembled WGS sequence"/>
</dbReference>
<evidence type="ECO:0000313" key="2">
    <source>
        <dbReference type="EMBL" id="GJT25169.1"/>
    </source>
</evidence>
<dbReference type="SUPFAM" id="SSF53098">
    <property type="entry name" value="Ribonuclease H-like"/>
    <property type="match status" value="1"/>
</dbReference>
<reference evidence="2" key="1">
    <citation type="journal article" date="2022" name="Int. J. Mol. Sci.">
        <title>Draft Genome of Tanacetum Coccineum: Genomic Comparison of Closely Related Tanacetum-Family Plants.</title>
        <authorList>
            <person name="Yamashiro T."/>
            <person name="Shiraishi A."/>
            <person name="Nakayama K."/>
            <person name="Satake H."/>
        </authorList>
    </citation>
    <scope>NUCLEOTIDE SEQUENCE</scope>
</reference>
<sequence length="202" mass="23452">MPQNNIQVSEIFDIWGINFVGPFPKSYKFEYILVAIDYVSKWVVAEALPTNDAHVVINFLKKLFSRYGIPKALISDRALKLRSKWYGSFELYDKHKGSFIVNGHRVKLYHDKEQLNKLTSEEIYLMCEEGKMKAIPFMASFLADYHKTMPQVTKKPFIYSVVENTCNKAKLYDLDETGEGIVKGIFLYVNIDLSEEFPLEEK</sequence>
<dbReference type="InterPro" id="IPR001584">
    <property type="entry name" value="Integrase_cat-core"/>
</dbReference>
<proteinExistence type="predicted"/>
<dbReference type="EMBL" id="BQNB010014192">
    <property type="protein sequence ID" value="GJT25169.1"/>
    <property type="molecule type" value="Genomic_DNA"/>
</dbReference>
<dbReference type="InterPro" id="IPR012337">
    <property type="entry name" value="RNaseH-like_sf"/>
</dbReference>
<comment type="caution">
    <text evidence="2">The sequence shown here is derived from an EMBL/GenBank/DDBJ whole genome shotgun (WGS) entry which is preliminary data.</text>
</comment>
<keyword evidence="2" id="KW-0695">RNA-directed DNA polymerase</keyword>
<keyword evidence="3" id="KW-1185">Reference proteome</keyword>
<keyword evidence="2" id="KW-0548">Nucleotidyltransferase</keyword>
<name>A0ABQ5CJX9_9ASTR</name>
<feature type="domain" description="Integrase catalytic" evidence="1">
    <location>
        <begin position="1"/>
        <end position="97"/>
    </location>
</feature>
<dbReference type="PROSITE" id="PS50994">
    <property type="entry name" value="INTEGRASE"/>
    <property type="match status" value="1"/>
</dbReference>
<dbReference type="Pfam" id="PF00665">
    <property type="entry name" value="rve"/>
    <property type="match status" value="1"/>
</dbReference>
<dbReference type="Gene3D" id="3.30.420.10">
    <property type="entry name" value="Ribonuclease H-like superfamily/Ribonuclease H"/>
    <property type="match status" value="1"/>
</dbReference>
<gene>
    <name evidence="2" type="ORF">Tco_0895106</name>
</gene>
<protein>
    <submittedName>
        <fullName evidence="2">Reverse transcriptase domain-containing protein</fullName>
    </submittedName>
</protein>
<dbReference type="PANTHER" id="PTHR47266">
    <property type="entry name" value="ENDONUCLEASE-RELATED"/>
    <property type="match status" value="1"/>
</dbReference>
<accession>A0ABQ5CJX9</accession>
<evidence type="ECO:0000259" key="1">
    <source>
        <dbReference type="PROSITE" id="PS50994"/>
    </source>
</evidence>